<protein>
    <submittedName>
        <fullName evidence="1">Uncharacterized protein</fullName>
    </submittedName>
</protein>
<name>A0A6C0ESL3_9ZZZZ</name>
<dbReference type="AlphaFoldDB" id="A0A6C0ESL3"/>
<sequence length="405" mass="48122">MDLYNEYHDNRIITKTNIIYNDKFKNFIKKIKRNFSEDALKSIELRYKMDLQDRIRKYVVNNQRDFDMNNNKKMFLGSHSSHEDFFCIFIALLIRDEKLDDFKNFNEILEYIKKHEAFGMSGYASSDVENTGSSQLRFCCACDHNCSPQNLYVINNPDTHNSIIVGCECIKKYKIIEPRIIETVIKTLENDENYKKFKNMKKNEKKMLIEGKLEEKLNENIMSFKINYKNIGANFGDNLVKFKADLINDSYQIDYVIEYIQDTIKEKCKLCEKKNKKKYIFKNNIDNEFVALCKTCCSDLGYNNKKKCKDCRKYHRNRKDNYCNDCRLKSICTTCNDRKICKLYDNFNRCDDCSLLKYCKECKKDVVTGKNTHCKKCYNLCKKCECGRRITDNKYNTCYNCHING</sequence>
<evidence type="ECO:0000313" key="1">
    <source>
        <dbReference type="EMBL" id="QHT31722.1"/>
    </source>
</evidence>
<proteinExistence type="predicted"/>
<reference evidence="1" key="1">
    <citation type="journal article" date="2020" name="Nature">
        <title>Giant virus diversity and host interactions through global metagenomics.</title>
        <authorList>
            <person name="Schulz F."/>
            <person name="Roux S."/>
            <person name="Paez-Espino D."/>
            <person name="Jungbluth S."/>
            <person name="Walsh D.A."/>
            <person name="Denef V.J."/>
            <person name="McMahon K.D."/>
            <person name="Konstantinidis K.T."/>
            <person name="Eloe-Fadrosh E.A."/>
            <person name="Kyrpides N.C."/>
            <person name="Woyke T."/>
        </authorList>
    </citation>
    <scope>NUCLEOTIDE SEQUENCE</scope>
    <source>
        <strain evidence="1">GVMAG-M-3300009155-48</strain>
    </source>
</reference>
<organism evidence="1">
    <name type="scientific">viral metagenome</name>
    <dbReference type="NCBI Taxonomy" id="1070528"/>
    <lineage>
        <taxon>unclassified sequences</taxon>
        <taxon>metagenomes</taxon>
        <taxon>organismal metagenomes</taxon>
    </lineage>
</organism>
<accession>A0A6C0ESL3</accession>
<dbReference type="EMBL" id="MN738924">
    <property type="protein sequence ID" value="QHT31722.1"/>
    <property type="molecule type" value="Genomic_DNA"/>
</dbReference>